<reference evidence="2 3" key="1">
    <citation type="submission" date="2016-10" db="EMBL/GenBank/DDBJ databases">
        <title>The genome sequence of Colletotrichum fioriniae PJ7.</title>
        <authorList>
            <person name="Baroncelli R."/>
        </authorList>
    </citation>
    <scope>NUCLEOTIDE SEQUENCE [LARGE SCALE GENOMIC DNA]</scope>
    <source>
        <strain evidence="2">Col 31</strain>
    </source>
</reference>
<feature type="compositionally biased region" description="Polar residues" evidence="1">
    <location>
        <begin position="1"/>
        <end position="20"/>
    </location>
</feature>
<keyword evidence="3" id="KW-1185">Reference proteome</keyword>
<protein>
    <submittedName>
        <fullName evidence="2">Uncharacterized protein</fullName>
    </submittedName>
</protein>
<gene>
    <name evidence="2" type="ORF">CMEL01_04865</name>
</gene>
<feature type="region of interest" description="Disordered" evidence="1">
    <location>
        <begin position="1"/>
        <end position="56"/>
    </location>
</feature>
<dbReference type="EMBL" id="MLGG01000035">
    <property type="protein sequence ID" value="KAK1453206.1"/>
    <property type="molecule type" value="Genomic_DNA"/>
</dbReference>
<sequence length="137" mass="15144">MNTTTAPICSATGNATSNSSHLRKPSRSKCRRRPDPIGLPRPSTPKPRQKATPNGIEKWVHRTRGGQHTAPIRPRHVPPSSGDPPFARFYRWSSRLSSGILLTPACIPSTQLEDPSCIWCDVAQTFAFFTARAVVVW</sequence>
<name>A0AAI9U7K3_9PEZI</name>
<feature type="region of interest" description="Disordered" evidence="1">
    <location>
        <begin position="63"/>
        <end position="82"/>
    </location>
</feature>
<comment type="caution">
    <text evidence="2">The sequence shown here is derived from an EMBL/GenBank/DDBJ whole genome shotgun (WGS) entry which is preliminary data.</text>
</comment>
<accession>A0AAI9U7K3</accession>
<feature type="compositionally biased region" description="Basic residues" evidence="1">
    <location>
        <begin position="21"/>
        <end position="32"/>
    </location>
</feature>
<organism evidence="2 3">
    <name type="scientific">Colletotrichum melonis</name>
    <dbReference type="NCBI Taxonomy" id="1209925"/>
    <lineage>
        <taxon>Eukaryota</taxon>
        <taxon>Fungi</taxon>
        <taxon>Dikarya</taxon>
        <taxon>Ascomycota</taxon>
        <taxon>Pezizomycotina</taxon>
        <taxon>Sordariomycetes</taxon>
        <taxon>Hypocreomycetidae</taxon>
        <taxon>Glomerellales</taxon>
        <taxon>Glomerellaceae</taxon>
        <taxon>Colletotrichum</taxon>
        <taxon>Colletotrichum acutatum species complex</taxon>
    </lineage>
</organism>
<evidence type="ECO:0000313" key="2">
    <source>
        <dbReference type="EMBL" id="KAK1453206.1"/>
    </source>
</evidence>
<evidence type="ECO:0000313" key="3">
    <source>
        <dbReference type="Proteomes" id="UP001239795"/>
    </source>
</evidence>
<dbReference type="AlphaFoldDB" id="A0AAI9U7K3"/>
<dbReference type="Proteomes" id="UP001239795">
    <property type="component" value="Unassembled WGS sequence"/>
</dbReference>
<proteinExistence type="predicted"/>
<evidence type="ECO:0000256" key="1">
    <source>
        <dbReference type="SAM" id="MobiDB-lite"/>
    </source>
</evidence>